<dbReference type="Proteomes" id="UP001207468">
    <property type="component" value="Unassembled WGS sequence"/>
</dbReference>
<evidence type="ECO:0000313" key="1">
    <source>
        <dbReference type="EMBL" id="KAI9510200.1"/>
    </source>
</evidence>
<sequence>MSRLEALCVQFQTPRYPASRPRPLLARSVLPALTQFEFGGVYEYLEDLLVQIEAPLLNQLWVTFYMELTFVVPQLHQWISHAELFKTYNRACVETSHRGIRFAINGGETHKSPRISLAIGGVDLDRQLTSLVQLCSSPLPLLSTLVQLNIVDPVPPDSQSHRNMNTTRWLRLLDPFTAVKDLRLSDQVAPPVCQALEELAEEKVTEVLPALQNIYLSGLRPLEPIPKFIEGFVAARQLSGHPVAVNPWGDRGKNESFLSATRDG</sequence>
<protein>
    <submittedName>
        <fullName evidence="1">Uncharacterized protein</fullName>
    </submittedName>
</protein>
<comment type="caution">
    <text evidence="1">The sequence shown here is derived from an EMBL/GenBank/DDBJ whole genome shotgun (WGS) entry which is preliminary data.</text>
</comment>
<evidence type="ECO:0000313" key="2">
    <source>
        <dbReference type="Proteomes" id="UP001207468"/>
    </source>
</evidence>
<keyword evidence="2" id="KW-1185">Reference proteome</keyword>
<reference evidence="1" key="1">
    <citation type="submission" date="2021-03" db="EMBL/GenBank/DDBJ databases">
        <title>Evolutionary priming and transition to the ectomycorrhizal habit in an iconic lineage of mushroom-forming fungi: is preadaptation a requirement?</title>
        <authorList>
            <consortium name="DOE Joint Genome Institute"/>
            <person name="Looney B.P."/>
            <person name="Miyauchi S."/>
            <person name="Morin E."/>
            <person name="Drula E."/>
            <person name="Courty P.E."/>
            <person name="Chicoki N."/>
            <person name="Fauchery L."/>
            <person name="Kohler A."/>
            <person name="Kuo A."/>
            <person name="LaButti K."/>
            <person name="Pangilinan J."/>
            <person name="Lipzen A."/>
            <person name="Riley R."/>
            <person name="Andreopoulos W."/>
            <person name="He G."/>
            <person name="Johnson J."/>
            <person name="Barry K.W."/>
            <person name="Grigoriev I.V."/>
            <person name="Nagy L."/>
            <person name="Hibbett D."/>
            <person name="Henrissat B."/>
            <person name="Matheny P.B."/>
            <person name="Labbe J."/>
            <person name="Martin A.F."/>
        </authorList>
    </citation>
    <scope>NUCLEOTIDE SEQUENCE</scope>
    <source>
        <strain evidence="1">BPL698</strain>
    </source>
</reference>
<organism evidence="1 2">
    <name type="scientific">Russula earlei</name>
    <dbReference type="NCBI Taxonomy" id="71964"/>
    <lineage>
        <taxon>Eukaryota</taxon>
        <taxon>Fungi</taxon>
        <taxon>Dikarya</taxon>
        <taxon>Basidiomycota</taxon>
        <taxon>Agaricomycotina</taxon>
        <taxon>Agaricomycetes</taxon>
        <taxon>Russulales</taxon>
        <taxon>Russulaceae</taxon>
        <taxon>Russula</taxon>
    </lineage>
</organism>
<gene>
    <name evidence="1" type="ORF">F5148DRAFT_1282202</name>
</gene>
<dbReference type="EMBL" id="JAGFNK010000047">
    <property type="protein sequence ID" value="KAI9510200.1"/>
    <property type="molecule type" value="Genomic_DNA"/>
</dbReference>
<accession>A0ACC0UEN6</accession>
<proteinExistence type="predicted"/>
<name>A0ACC0UEN6_9AGAM</name>